<sequence>MDAKLREDLFRSSTTNGSSAGSSAKGDRPTTTTTAHSSSEEALVSTATALLGAYQPEPSQRFRLLRFYEVTENALRSPRGSSLRALEAAFATLETVCTNLLLFPWKKEFRCIKTFTGPYVYQLQSAMCESDLRSLLRSMGYTRSEQDTHYQARETPPGGALHLRQLAFELLLAQAECRLLGEVVALARGAATELEALELRRASREDAAGCAEALRRRDSLAAMDMARLSLRPADMERAATPHHHHHHHHHHQLRRSGRPSKSVDVTDSAGHWHPASKPVLRTSLSLRKEPLFVDAEEEEARDEILRPNAPLFSLASTPSYSPSSSSSSIAAVASAADFFPIQSPPPPSSSDPYSYHLSSLDEVDLYTERGGSGGGAGGMALGGRQTPSSSASSSSRPPSREPRDGWLLKAHSGAKCQGCGLGCSVLSSCQRCDTVLCSSCMACEPTPCCGYQDYPKVATVTPPALLRQLDGYLPAKEKLSVYSNAHMHTHPHTHPHAHVISHSHLHPHPHPHPLSHSHSQLLDKPMMSGKLYPSKPVAMVTTSAPSGIGVSDRLSVGSSSRCGFCNKPGAAHTCVNCSKVSCDSCMGLYGGDVCTRKTPHHSFLPNHQLNFKSSTISHLVYR</sequence>
<dbReference type="AlphaFoldDB" id="A0AAV6H537"/>
<dbReference type="Pfam" id="PF21388">
    <property type="entry name" value="SPATA2_PUB-like"/>
    <property type="match status" value="1"/>
</dbReference>
<gene>
    <name evidence="4" type="ORF">AALO_G00056030</name>
</gene>
<dbReference type="InterPro" id="IPR048839">
    <property type="entry name" value="SPATA2_PUB-like"/>
</dbReference>
<evidence type="ECO:0000256" key="1">
    <source>
        <dbReference type="ARBA" id="ARBA00038142"/>
    </source>
</evidence>
<evidence type="ECO:0000313" key="5">
    <source>
        <dbReference type="Proteomes" id="UP000823561"/>
    </source>
</evidence>
<feature type="region of interest" description="Disordered" evidence="2">
    <location>
        <begin position="366"/>
        <end position="406"/>
    </location>
</feature>
<feature type="region of interest" description="Disordered" evidence="2">
    <location>
        <begin position="501"/>
        <end position="520"/>
    </location>
</feature>
<feature type="region of interest" description="Disordered" evidence="2">
    <location>
        <begin position="238"/>
        <end position="276"/>
    </location>
</feature>
<dbReference type="GO" id="GO:0060544">
    <property type="term" value="P:regulation of necroptotic process"/>
    <property type="evidence" value="ECO:0007669"/>
    <property type="project" value="TreeGrafter"/>
</dbReference>
<feature type="compositionally biased region" description="Basic and acidic residues" evidence="2">
    <location>
        <begin position="1"/>
        <end position="10"/>
    </location>
</feature>
<feature type="region of interest" description="Disordered" evidence="2">
    <location>
        <begin position="1"/>
        <end position="39"/>
    </location>
</feature>
<accession>A0AAV6H537</accession>
<dbReference type="PANTHER" id="PTHR15326">
    <property type="entry name" value="SPERMATOGENESIS-ASSOCIATED PROTEIN 2/TAMOZHENNIC"/>
    <property type="match status" value="1"/>
</dbReference>
<evidence type="ECO:0000313" key="4">
    <source>
        <dbReference type="EMBL" id="KAG5282439.1"/>
    </source>
</evidence>
<reference evidence="4" key="1">
    <citation type="submission" date="2020-10" db="EMBL/GenBank/DDBJ databases">
        <title>Chromosome-scale genome assembly of the Allis shad, Alosa alosa.</title>
        <authorList>
            <person name="Margot Z."/>
            <person name="Christophe K."/>
            <person name="Cabau C."/>
            <person name="Louis A."/>
            <person name="Berthelot C."/>
            <person name="Parey E."/>
            <person name="Roest Crollius H."/>
            <person name="Montfort J."/>
            <person name="Robinson-Rechavi M."/>
            <person name="Bucao C."/>
            <person name="Bouchez O."/>
            <person name="Gislard M."/>
            <person name="Lluch J."/>
            <person name="Milhes M."/>
            <person name="Lampietro C."/>
            <person name="Lopez Roques C."/>
            <person name="Donnadieu C."/>
            <person name="Braasch I."/>
            <person name="Desvignes T."/>
            <person name="Postlethwait J."/>
            <person name="Bobe J."/>
            <person name="Guiguen Y."/>
        </authorList>
    </citation>
    <scope>NUCLEOTIDE SEQUENCE</scope>
    <source>
        <strain evidence="4">M-15738</strain>
        <tissue evidence="4">Blood</tissue>
    </source>
</reference>
<dbReference type="Proteomes" id="UP000823561">
    <property type="component" value="Chromosome 4"/>
</dbReference>
<dbReference type="Gene3D" id="1.20.58.2190">
    <property type="match status" value="1"/>
</dbReference>
<comment type="caution">
    <text evidence="4">The sequence shown here is derived from an EMBL/GenBank/DDBJ whole genome shotgun (WGS) entry which is preliminary data.</text>
</comment>
<feature type="compositionally biased region" description="Low complexity" evidence="2">
    <location>
        <begin position="12"/>
        <end position="34"/>
    </location>
</feature>
<evidence type="ECO:0000259" key="3">
    <source>
        <dbReference type="Pfam" id="PF21388"/>
    </source>
</evidence>
<feature type="compositionally biased region" description="Basic residues" evidence="2">
    <location>
        <begin position="240"/>
        <end position="258"/>
    </location>
</feature>
<dbReference type="GO" id="GO:1990108">
    <property type="term" value="P:protein linear deubiquitination"/>
    <property type="evidence" value="ECO:0007669"/>
    <property type="project" value="TreeGrafter"/>
</dbReference>
<dbReference type="GO" id="GO:0010803">
    <property type="term" value="P:regulation of tumor necrosis factor-mediated signaling pathway"/>
    <property type="evidence" value="ECO:0007669"/>
    <property type="project" value="TreeGrafter"/>
</dbReference>
<evidence type="ECO:0000256" key="2">
    <source>
        <dbReference type="SAM" id="MobiDB-lite"/>
    </source>
</evidence>
<organism evidence="4 5">
    <name type="scientific">Alosa alosa</name>
    <name type="common">allis shad</name>
    <dbReference type="NCBI Taxonomy" id="278164"/>
    <lineage>
        <taxon>Eukaryota</taxon>
        <taxon>Metazoa</taxon>
        <taxon>Chordata</taxon>
        <taxon>Craniata</taxon>
        <taxon>Vertebrata</taxon>
        <taxon>Euteleostomi</taxon>
        <taxon>Actinopterygii</taxon>
        <taxon>Neopterygii</taxon>
        <taxon>Teleostei</taxon>
        <taxon>Clupei</taxon>
        <taxon>Clupeiformes</taxon>
        <taxon>Clupeoidei</taxon>
        <taxon>Clupeidae</taxon>
        <taxon>Alosa</taxon>
    </lineage>
</organism>
<proteinExistence type="inferred from homology"/>
<dbReference type="EMBL" id="JADWDJ010000004">
    <property type="protein sequence ID" value="KAG5282439.1"/>
    <property type="molecule type" value="Genomic_DNA"/>
</dbReference>
<dbReference type="GO" id="GO:0070536">
    <property type="term" value="P:protein K63-linked deubiquitination"/>
    <property type="evidence" value="ECO:0007669"/>
    <property type="project" value="TreeGrafter"/>
</dbReference>
<feature type="compositionally biased region" description="Gly residues" evidence="2">
    <location>
        <begin position="370"/>
        <end position="381"/>
    </location>
</feature>
<dbReference type="PANTHER" id="PTHR15326:SF8">
    <property type="entry name" value="SPERMATOGENESIS-ASSOCIATED PROTEIN 2"/>
    <property type="match status" value="1"/>
</dbReference>
<feature type="compositionally biased region" description="Basic residues" evidence="2">
    <location>
        <begin position="501"/>
        <end position="515"/>
    </location>
</feature>
<keyword evidence="5" id="KW-1185">Reference proteome</keyword>
<name>A0AAV6H537_9TELE</name>
<comment type="similarity">
    <text evidence="1">Belongs to the SPATA2 family.</text>
</comment>
<feature type="domain" description="Spermatogenesis-associated protein 2 PUB-like" evidence="3">
    <location>
        <begin position="35"/>
        <end position="210"/>
    </location>
</feature>
<dbReference type="GO" id="GO:0005737">
    <property type="term" value="C:cytoplasm"/>
    <property type="evidence" value="ECO:0007669"/>
    <property type="project" value="TreeGrafter"/>
</dbReference>
<protein>
    <recommendedName>
        <fullName evidence="3">Spermatogenesis-associated protein 2 PUB-like domain-containing protein</fullName>
    </recommendedName>
</protein>
<feature type="compositionally biased region" description="Low complexity" evidence="2">
    <location>
        <begin position="387"/>
        <end position="397"/>
    </location>
</feature>